<sequence length="131" mass="14351">MRESGLGRERARAETCARVQEVMRLWGGETRRKGGERAKRKTRCPGAGSTTRGSGAKEKPMEGTVSRSRKAVTMPAAVAARGESPETEGVVTRRSLRRAAGGGLRDDADSESEEFGWTSSEEDLDEEWTEY</sequence>
<name>A0ABY0H6K9_9PEZI</name>
<protein>
    <submittedName>
        <fullName evidence="2">Uncharacterized protein</fullName>
    </submittedName>
</protein>
<proteinExistence type="predicted"/>
<feature type="compositionally biased region" description="Acidic residues" evidence="1">
    <location>
        <begin position="108"/>
        <end position="131"/>
    </location>
</feature>
<evidence type="ECO:0000313" key="3">
    <source>
        <dbReference type="Proteomes" id="UP000294003"/>
    </source>
</evidence>
<dbReference type="Proteomes" id="UP000294003">
    <property type="component" value="Unassembled WGS sequence"/>
</dbReference>
<dbReference type="EMBL" id="QJNS01000177">
    <property type="protein sequence ID" value="RYO83918.1"/>
    <property type="molecule type" value="Genomic_DNA"/>
</dbReference>
<organism evidence="2 3">
    <name type="scientific">Monosporascus cannonballus</name>
    <dbReference type="NCBI Taxonomy" id="155416"/>
    <lineage>
        <taxon>Eukaryota</taxon>
        <taxon>Fungi</taxon>
        <taxon>Dikarya</taxon>
        <taxon>Ascomycota</taxon>
        <taxon>Pezizomycotina</taxon>
        <taxon>Sordariomycetes</taxon>
        <taxon>Xylariomycetidae</taxon>
        <taxon>Xylariales</taxon>
        <taxon>Xylariales incertae sedis</taxon>
        <taxon>Monosporascus</taxon>
    </lineage>
</organism>
<reference evidence="2 3" key="1">
    <citation type="submission" date="2018-06" db="EMBL/GenBank/DDBJ databases">
        <title>Complete Genomes of Monosporascus.</title>
        <authorList>
            <person name="Robinson A.J."/>
            <person name="Natvig D.O."/>
        </authorList>
    </citation>
    <scope>NUCLEOTIDE SEQUENCE [LARGE SCALE GENOMIC DNA]</scope>
    <source>
        <strain evidence="2 3">CBS 609.92</strain>
    </source>
</reference>
<comment type="caution">
    <text evidence="2">The sequence shown here is derived from an EMBL/GenBank/DDBJ whole genome shotgun (WGS) entry which is preliminary data.</text>
</comment>
<feature type="region of interest" description="Disordered" evidence="1">
    <location>
        <begin position="25"/>
        <end position="131"/>
    </location>
</feature>
<gene>
    <name evidence="2" type="ORF">DL762_005938</name>
</gene>
<evidence type="ECO:0000313" key="2">
    <source>
        <dbReference type="EMBL" id="RYO83918.1"/>
    </source>
</evidence>
<keyword evidence="3" id="KW-1185">Reference proteome</keyword>
<evidence type="ECO:0000256" key="1">
    <source>
        <dbReference type="SAM" id="MobiDB-lite"/>
    </source>
</evidence>
<accession>A0ABY0H6K9</accession>